<dbReference type="EMBL" id="JAUEPH010000003">
    <property type="protein sequence ID" value="MDN3204256.1"/>
    <property type="molecule type" value="Genomic_DNA"/>
</dbReference>
<dbReference type="InterPro" id="IPR010318">
    <property type="entry name" value="S-Me-THD_N"/>
</dbReference>
<protein>
    <submittedName>
        <fullName evidence="3">DUF917 family protein</fullName>
    </submittedName>
</protein>
<gene>
    <name evidence="3" type="ORF">QVH07_08850</name>
</gene>
<dbReference type="InterPro" id="IPR024071">
    <property type="entry name" value="S-Me-THD_C_sf"/>
</dbReference>
<evidence type="ECO:0000259" key="1">
    <source>
        <dbReference type="Pfam" id="PF06032"/>
    </source>
</evidence>
<evidence type="ECO:0000259" key="2">
    <source>
        <dbReference type="Pfam" id="PF20906"/>
    </source>
</evidence>
<dbReference type="InterPro" id="IPR027479">
    <property type="entry name" value="S-Me-THD_N_sf"/>
</dbReference>
<evidence type="ECO:0000313" key="3">
    <source>
        <dbReference type="EMBL" id="MDN3204256.1"/>
    </source>
</evidence>
<accession>A0ABT7YCN0</accession>
<feature type="domain" description="S-Me-THD-like C-terminal" evidence="2">
    <location>
        <begin position="174"/>
        <end position="347"/>
    </location>
</feature>
<dbReference type="Gene3D" id="2.40.390.10">
    <property type="entry name" value="CV3147-like"/>
    <property type="match status" value="1"/>
</dbReference>
<reference evidence="3" key="1">
    <citation type="submission" date="2023-06" db="EMBL/GenBank/DDBJ databases">
        <title>Robiginitalea aurantiacus sp. nov. and Algoriphagus sediminis sp. nov., isolated from coastal sediment.</title>
        <authorList>
            <person name="Zhou Z.Y."/>
            <person name="An J."/>
            <person name="Jia Y.W."/>
            <person name="Du Z.J."/>
        </authorList>
    </citation>
    <scope>NUCLEOTIDE SEQUENCE</scope>
    <source>
        <strain evidence="3">C2-7</strain>
    </source>
</reference>
<keyword evidence="4" id="KW-1185">Reference proteome</keyword>
<dbReference type="RefSeq" id="WP_289999807.1">
    <property type="nucleotide sequence ID" value="NZ_JAUEPH010000003.1"/>
</dbReference>
<dbReference type="Pfam" id="PF06032">
    <property type="entry name" value="S-Me-THD_N"/>
    <property type="match status" value="1"/>
</dbReference>
<dbReference type="Gene3D" id="3.40.1610.10">
    <property type="entry name" value="CV3147-like domain"/>
    <property type="match status" value="1"/>
</dbReference>
<proteinExistence type="predicted"/>
<name>A0ABT7YCN0_9BACT</name>
<dbReference type="SUPFAM" id="SSF160991">
    <property type="entry name" value="CV3147-like"/>
    <property type="match status" value="1"/>
</dbReference>
<organism evidence="3 4">
    <name type="scientific">Algoriphagus sediminis</name>
    <dbReference type="NCBI Taxonomy" id="3057113"/>
    <lineage>
        <taxon>Bacteria</taxon>
        <taxon>Pseudomonadati</taxon>
        <taxon>Bacteroidota</taxon>
        <taxon>Cytophagia</taxon>
        <taxon>Cytophagales</taxon>
        <taxon>Cyclobacteriaceae</taxon>
        <taxon>Algoriphagus</taxon>
    </lineage>
</organism>
<feature type="domain" description="S-Me-THD N-terminal" evidence="1">
    <location>
        <begin position="8"/>
        <end position="167"/>
    </location>
</feature>
<dbReference type="Pfam" id="PF20906">
    <property type="entry name" value="S-Me-THD_C"/>
    <property type="match status" value="1"/>
</dbReference>
<sequence>MKKIGFTELEQIILGTAFLGSGGGGMTKTGYDFLSKLKSEKPDLSISLVTKDDNLDQNSLGMVICDIGAVSAIESRQDIAISAAFESLATYQKNYTQVETLAVLPVELGPESTMVPFVLAAANPKVVVLDGDGARRAVPQIELTTWANGDLSVSPAVITNDQNKSVTLICDSSAKLDEMLRPIISIPDFGNSASLAMFSNPISKLIQTMIPGTISLSIAMGKVIQSLQKLSIPDQGSLAEVNKLKAQLIGKGKVLNTLDNVGGGFDHGKIVIADSEKAGLFYTILNQNENLIVFSTQDTSPLAIAPDLICVITREFRVITNGEISSADELFIIRVQAPEVMKSERIIKGFQSIINKMGYAGSMDVKATDLIGLGDLLHDLLKKIKSNVY</sequence>
<evidence type="ECO:0000313" key="4">
    <source>
        <dbReference type="Proteomes" id="UP001171916"/>
    </source>
</evidence>
<dbReference type="Proteomes" id="UP001171916">
    <property type="component" value="Unassembled WGS sequence"/>
</dbReference>
<comment type="caution">
    <text evidence="3">The sequence shown here is derived from an EMBL/GenBank/DDBJ whole genome shotgun (WGS) entry which is preliminary data.</text>
</comment>
<dbReference type="InterPro" id="IPR048350">
    <property type="entry name" value="S-Me-THD-like_C"/>
</dbReference>